<dbReference type="GO" id="GO:0046872">
    <property type="term" value="F:metal ion binding"/>
    <property type="evidence" value="ECO:0007669"/>
    <property type="project" value="UniProtKB-KW"/>
</dbReference>
<evidence type="ECO:0000313" key="5">
    <source>
        <dbReference type="EMBL" id="RVU55207.1"/>
    </source>
</evidence>
<dbReference type="Gene3D" id="3.20.20.70">
    <property type="entry name" value="Aldolase class I"/>
    <property type="match status" value="1"/>
</dbReference>
<evidence type="ECO:0000259" key="4">
    <source>
        <dbReference type="PROSITE" id="PS50991"/>
    </source>
</evidence>
<dbReference type="Pfam" id="PF00682">
    <property type="entry name" value="HMGL-like"/>
    <property type="match status" value="1"/>
</dbReference>
<dbReference type="InterPro" id="IPR043594">
    <property type="entry name" value="HMGL"/>
</dbReference>
<dbReference type="OrthoDB" id="9784013at2"/>
<dbReference type="Proteomes" id="UP000288812">
    <property type="component" value="Unassembled WGS sequence"/>
</dbReference>
<sequence>MKKITICEVGLRDGLQNECSLLTTDEKVDLLNDITEAGYSIIEVGSFVSPKAVPQMSDTDEIFKKAKLKPDVEYRALIANLKGVERAINCGCKKVKLNVSASKPHNLANLNMTPEESVKGFENCVKLAVKHDIGISGSISMPFGSPWDSEIPIQDVEEIVEAYLSVGIKEISLSDAAGVAYPDQVFKFSKHFKEKFPNVKWILHFHNTRGLAIANILAGIEGGVDHFDTAFAGLGGCPFVPGAAGNVSSEDVLHLFDLMNLKTEINLDKVISIGKKVEGLVGHRADSYILRAGKAGDLVKNLPKGQGKNYTKTCS</sequence>
<dbReference type="GO" id="GO:0004419">
    <property type="term" value="F:hydroxymethylglutaryl-CoA lyase activity"/>
    <property type="evidence" value="ECO:0007669"/>
    <property type="project" value="TreeGrafter"/>
</dbReference>
<keyword evidence="2" id="KW-0479">Metal-binding</keyword>
<comment type="caution">
    <text evidence="5">The sequence shown here is derived from an EMBL/GenBank/DDBJ whole genome shotgun (WGS) entry which is preliminary data.</text>
</comment>
<dbReference type="RefSeq" id="WP_127723592.1">
    <property type="nucleotide sequence ID" value="NZ_RLIH01000003.1"/>
</dbReference>
<dbReference type="EMBL" id="RLIH01000003">
    <property type="protein sequence ID" value="RVU55207.1"/>
    <property type="molecule type" value="Genomic_DNA"/>
</dbReference>
<dbReference type="GO" id="GO:0006552">
    <property type="term" value="P:L-leucine catabolic process"/>
    <property type="evidence" value="ECO:0007669"/>
    <property type="project" value="TreeGrafter"/>
</dbReference>
<dbReference type="PROSITE" id="PS50991">
    <property type="entry name" value="PYR_CT"/>
    <property type="match status" value="1"/>
</dbReference>
<proteinExistence type="inferred from homology"/>
<comment type="similarity">
    <text evidence="1">Belongs to the HMG-CoA lyase family.</text>
</comment>
<dbReference type="GO" id="GO:0046951">
    <property type="term" value="P:ketone body biosynthetic process"/>
    <property type="evidence" value="ECO:0007669"/>
    <property type="project" value="TreeGrafter"/>
</dbReference>
<protein>
    <submittedName>
        <fullName evidence="5">Hydroxymethylglutaryl-CoA lyase</fullName>
    </submittedName>
</protein>
<feature type="domain" description="Pyruvate carboxyltransferase" evidence="4">
    <location>
        <begin position="4"/>
        <end position="271"/>
    </location>
</feature>
<dbReference type="InterPro" id="IPR013785">
    <property type="entry name" value="Aldolase_TIM"/>
</dbReference>
<keyword evidence="6" id="KW-1185">Reference proteome</keyword>
<dbReference type="InterPro" id="IPR000891">
    <property type="entry name" value="PYR_CT"/>
</dbReference>
<dbReference type="AlphaFoldDB" id="A0A437S8Q5"/>
<organism evidence="5 6">
    <name type="scientific">Anaerosphaera multitolerans</name>
    <dbReference type="NCBI Taxonomy" id="2487351"/>
    <lineage>
        <taxon>Bacteria</taxon>
        <taxon>Bacillati</taxon>
        <taxon>Bacillota</taxon>
        <taxon>Tissierellia</taxon>
        <taxon>Tissierellales</taxon>
        <taxon>Peptoniphilaceae</taxon>
        <taxon>Anaerosphaera</taxon>
    </lineage>
</organism>
<gene>
    <name evidence="5" type="ORF">EF514_02735</name>
</gene>
<evidence type="ECO:0000256" key="3">
    <source>
        <dbReference type="ARBA" id="ARBA00023239"/>
    </source>
</evidence>
<evidence type="ECO:0000313" key="6">
    <source>
        <dbReference type="Proteomes" id="UP000288812"/>
    </source>
</evidence>
<name>A0A437S8Q5_9FIRM</name>
<dbReference type="PANTHER" id="PTHR42738">
    <property type="entry name" value="HYDROXYMETHYLGLUTARYL-COA LYASE"/>
    <property type="match status" value="1"/>
</dbReference>
<evidence type="ECO:0000256" key="2">
    <source>
        <dbReference type="ARBA" id="ARBA00022723"/>
    </source>
</evidence>
<evidence type="ECO:0000256" key="1">
    <source>
        <dbReference type="ARBA" id="ARBA00009405"/>
    </source>
</evidence>
<dbReference type="CDD" id="cd07938">
    <property type="entry name" value="DRE_TIM_HMGL"/>
    <property type="match status" value="1"/>
</dbReference>
<dbReference type="NCBIfam" id="NF004283">
    <property type="entry name" value="PRK05692.1"/>
    <property type="match status" value="1"/>
</dbReference>
<accession>A0A437S8Q5</accession>
<dbReference type="SUPFAM" id="SSF51569">
    <property type="entry name" value="Aldolase"/>
    <property type="match status" value="1"/>
</dbReference>
<reference evidence="5 6" key="1">
    <citation type="submission" date="2018-11" db="EMBL/GenBank/DDBJ databases">
        <title>Genome sequencing and assembly of Anaerosphaera sp. nov., GS7-6-2.</title>
        <authorList>
            <person name="Rettenmaier R."/>
            <person name="Liebl W."/>
            <person name="Zverlov V."/>
        </authorList>
    </citation>
    <scope>NUCLEOTIDE SEQUENCE [LARGE SCALE GENOMIC DNA]</scope>
    <source>
        <strain evidence="5 6">GS7-6-2</strain>
    </source>
</reference>
<dbReference type="PANTHER" id="PTHR42738:SF7">
    <property type="entry name" value="HYDROXYMETHYLGLUTARYL-COA LYASE"/>
    <property type="match status" value="1"/>
</dbReference>
<keyword evidence="3 5" id="KW-0456">Lyase</keyword>